<dbReference type="SUPFAM" id="SSF56219">
    <property type="entry name" value="DNase I-like"/>
    <property type="match status" value="1"/>
</dbReference>
<evidence type="ECO:0000259" key="1">
    <source>
        <dbReference type="Pfam" id="PF03372"/>
    </source>
</evidence>
<gene>
    <name evidence="2" type="ORF">Rifp1Sym_ar00370</name>
</gene>
<evidence type="ECO:0000313" key="2">
    <source>
        <dbReference type="EMBL" id="EGV52052.1"/>
    </source>
</evidence>
<dbReference type="InterPro" id="IPR036691">
    <property type="entry name" value="Endo/exonu/phosph_ase_sf"/>
</dbReference>
<comment type="caution">
    <text evidence="2">The sequence shown here is derived from an EMBL/GenBank/DDBJ whole genome shotgun (WGS) entry which is preliminary data.</text>
</comment>
<dbReference type="Pfam" id="PF03372">
    <property type="entry name" value="Exo_endo_phos"/>
    <property type="match status" value="1"/>
</dbReference>
<dbReference type="AlphaFoldDB" id="G2DBI6"/>
<dbReference type="PANTHER" id="PTHR42834:SF1">
    <property type="entry name" value="ENDONUCLEASE_EXONUCLEASE_PHOSPHATASE FAMILY PROTEIN (AFU_ORTHOLOGUE AFUA_3G09210)"/>
    <property type="match status" value="1"/>
</dbReference>
<dbReference type="GO" id="GO:0003824">
    <property type="term" value="F:catalytic activity"/>
    <property type="evidence" value="ECO:0007669"/>
    <property type="project" value="InterPro"/>
</dbReference>
<organism evidence="2 3">
    <name type="scientific">endosymbiont of Riftia pachyptila</name>
    <name type="common">vent Ph05</name>
    <dbReference type="NCBI Taxonomy" id="1048808"/>
    <lineage>
        <taxon>Bacteria</taxon>
        <taxon>Pseudomonadati</taxon>
        <taxon>Pseudomonadota</taxon>
        <taxon>Gammaproteobacteria</taxon>
        <taxon>sulfur-oxidizing symbionts</taxon>
    </lineage>
</organism>
<proteinExistence type="predicted"/>
<keyword evidence="3" id="KW-1185">Reference proteome</keyword>
<dbReference type="InterPro" id="IPR005135">
    <property type="entry name" value="Endo/exonuclease/phosphatase"/>
</dbReference>
<dbReference type="Gene3D" id="3.60.10.10">
    <property type="entry name" value="Endonuclease/exonuclease/phosphatase"/>
    <property type="match status" value="1"/>
</dbReference>
<dbReference type="EMBL" id="AFOC01000018">
    <property type="protein sequence ID" value="EGV52052.1"/>
    <property type="molecule type" value="Genomic_DNA"/>
</dbReference>
<name>G2DBI6_9GAMM</name>
<sequence>MEGTKMIRIATFNIENLDGNPDQHNPQLEARIPVLRSSLKRLQADILCLQEVHGQELPGHTAHDPKRNLSALDRVLEGTDYAGYERAFTRTSDDAPYNKRNLVILSRFPITQVQQYRNDHIDKLQYRKVTALPPEPEARDLRWERPILHAQIEVPELGQLHLINLHLKSRLATKITNQTEGYYGWKSAAAWAEGYFLSSIKRVGQALETRILLDKLFDQEPAANILVCGDFNAEPGEVPVEAIAGRVENTNNPELRSRVLIPCSRSIPDSVRFSHYHHGQGNLLDHMLISQSLLPHFQGTEIHNENLHDESLPASSDRKFPESDHAGFVAAFDY</sequence>
<feature type="domain" description="Endonuclease/exonuclease/phosphatase" evidence="1">
    <location>
        <begin position="11"/>
        <end position="321"/>
    </location>
</feature>
<protein>
    <recommendedName>
        <fullName evidence="1">Endonuclease/exonuclease/phosphatase domain-containing protein</fullName>
    </recommendedName>
</protein>
<dbReference type="PANTHER" id="PTHR42834">
    <property type="entry name" value="ENDONUCLEASE/EXONUCLEASE/PHOSPHATASE FAMILY PROTEIN (AFU_ORTHOLOGUE AFUA_3G09210)"/>
    <property type="match status" value="1"/>
</dbReference>
<accession>G2DBI6</accession>
<dbReference type="PATRIC" id="fig|1048808.3.peg.949"/>
<reference evidence="2" key="1">
    <citation type="journal article" date="2011" name="ISME J.">
        <title>The endosymbionts of the deep-sea tubeworms Riftia pachyptila and Tevnia jerichonana share an identical physiology as revealed by proteogenomic analyses.</title>
        <authorList>
            <person name="Gardebrecht A."/>
            <person name="Markert S."/>
            <person name="Felbeck H."/>
            <person name="Thuermer A."/>
            <person name="Albrecht D."/>
            <person name="Wollherr A."/>
            <person name="Kabisch J."/>
            <person name="Lehmann R."/>
            <person name="Daniel R."/>
            <person name="Liesegang H."/>
            <person name="Hecker M."/>
            <person name="Sievert S.M."/>
            <person name="Schweder T."/>
        </authorList>
    </citation>
    <scope>NUCLEOTIDE SEQUENCE [LARGE SCALE GENOMIC DNA]</scope>
</reference>
<dbReference type="Proteomes" id="UP000004491">
    <property type="component" value="Unassembled WGS sequence"/>
</dbReference>
<evidence type="ECO:0000313" key="3">
    <source>
        <dbReference type="Proteomes" id="UP000004491"/>
    </source>
</evidence>